<accession>A0A382LDL4</accession>
<dbReference type="InterPro" id="IPR020588">
    <property type="entry name" value="RecA_ATP-bd"/>
</dbReference>
<protein>
    <recommendedName>
        <fullName evidence="9">RecA family profile 2 domain-containing protein</fullName>
    </recommendedName>
</protein>
<dbReference type="InterPro" id="IPR023400">
    <property type="entry name" value="RecA_C_sf"/>
</dbReference>
<dbReference type="GO" id="GO:0140664">
    <property type="term" value="F:ATP-dependent DNA damage sensor activity"/>
    <property type="evidence" value="ECO:0007669"/>
    <property type="project" value="InterPro"/>
</dbReference>
<dbReference type="SMART" id="SM00382">
    <property type="entry name" value="AAA"/>
    <property type="match status" value="1"/>
</dbReference>
<dbReference type="PANTHER" id="PTHR45900:SF1">
    <property type="entry name" value="MITOCHONDRIAL DNA REPAIR PROTEIN RECA HOMOLOG-RELATED"/>
    <property type="match status" value="1"/>
</dbReference>
<sequence>MPSNDEKVKALDLAISQIDKHFGKGTIMKLGDAQDINIDAISTCSPSLDNALGIGGIPRGRVTEIYGAESSGKSTLTYHVMASAQRKGGIAAYIDAEHALDPTYAGKCGVDIENLLVSQPDTAEQALEICEYLVRSSAVDIVVIDSVAAMVPKAELEGDMGDTHVGLQARLMSQALRKLTSSISKSNTAVVFINQIREKVGVFWGSPEVTPGGRALKFYSSVRIDLRRLEALKQGTDILGNRVRARVVKNKLAAPFKTAEFDIMFNEGISREGDLLDLSVENSIVKKSGAFYSFGEIQIGRGRENAKIFLKENPVLTDEIDELVRAVLNPEPLDDFIIPADTSYSSGTE</sequence>
<evidence type="ECO:0000313" key="8">
    <source>
        <dbReference type="EMBL" id="SVC33232.1"/>
    </source>
</evidence>
<dbReference type="AlphaFoldDB" id="A0A382LDL4"/>
<dbReference type="Pfam" id="PF21096">
    <property type="entry name" value="RecA_C"/>
    <property type="match status" value="1"/>
</dbReference>
<dbReference type="GO" id="GO:0003697">
    <property type="term" value="F:single-stranded DNA binding"/>
    <property type="evidence" value="ECO:0007669"/>
    <property type="project" value="InterPro"/>
</dbReference>
<dbReference type="InterPro" id="IPR020584">
    <property type="entry name" value="DNA_recomb/repair_RecA_CS"/>
</dbReference>
<dbReference type="PROSITE" id="PS50162">
    <property type="entry name" value="RECA_2"/>
    <property type="match status" value="1"/>
</dbReference>
<dbReference type="EMBL" id="UINC01085562">
    <property type="protein sequence ID" value="SVC33232.1"/>
    <property type="molecule type" value="Genomic_DNA"/>
</dbReference>
<feature type="domain" description="RecA family profile 1" evidence="6">
    <location>
        <begin position="37"/>
        <end position="196"/>
    </location>
</feature>
<organism evidence="8">
    <name type="scientific">marine metagenome</name>
    <dbReference type="NCBI Taxonomy" id="408172"/>
    <lineage>
        <taxon>unclassified sequences</taxon>
        <taxon>metagenomes</taxon>
        <taxon>ecological metagenomes</taxon>
    </lineage>
</organism>
<gene>
    <name evidence="8" type="ORF">METZ01_LOCUS286086</name>
</gene>
<feature type="domain" description="RecA family profile 2" evidence="7">
    <location>
        <begin position="201"/>
        <end position="274"/>
    </location>
</feature>
<name>A0A382LDL4_9ZZZZ</name>
<dbReference type="SUPFAM" id="SSF54752">
    <property type="entry name" value="RecA protein, C-terminal domain"/>
    <property type="match status" value="1"/>
</dbReference>
<evidence type="ECO:0000259" key="7">
    <source>
        <dbReference type="PROSITE" id="PS50163"/>
    </source>
</evidence>
<dbReference type="CDD" id="cd00983">
    <property type="entry name" value="RecA"/>
    <property type="match status" value="1"/>
</dbReference>
<dbReference type="NCBIfam" id="TIGR02012">
    <property type="entry name" value="tigrfam_recA"/>
    <property type="match status" value="1"/>
</dbReference>
<dbReference type="PRINTS" id="PR00142">
    <property type="entry name" value="RECA"/>
</dbReference>
<keyword evidence="4" id="KW-0238">DNA-binding</keyword>
<dbReference type="SUPFAM" id="SSF52540">
    <property type="entry name" value="P-loop containing nucleoside triphosphate hydrolases"/>
    <property type="match status" value="1"/>
</dbReference>
<dbReference type="InterPro" id="IPR027417">
    <property type="entry name" value="P-loop_NTPase"/>
</dbReference>
<dbReference type="GO" id="GO:0006310">
    <property type="term" value="P:DNA recombination"/>
    <property type="evidence" value="ECO:0007669"/>
    <property type="project" value="UniProtKB-KW"/>
</dbReference>
<reference evidence="8" key="1">
    <citation type="submission" date="2018-05" db="EMBL/GenBank/DDBJ databases">
        <authorList>
            <person name="Lanie J.A."/>
            <person name="Ng W.-L."/>
            <person name="Kazmierczak K.M."/>
            <person name="Andrzejewski T.M."/>
            <person name="Davidsen T.M."/>
            <person name="Wayne K.J."/>
            <person name="Tettelin H."/>
            <person name="Glass J.I."/>
            <person name="Rusch D."/>
            <person name="Podicherti R."/>
            <person name="Tsui H.-C.T."/>
            <person name="Winkler M.E."/>
        </authorList>
    </citation>
    <scope>NUCLEOTIDE SEQUENCE</scope>
</reference>
<dbReference type="PROSITE" id="PS00321">
    <property type="entry name" value="RECA_1"/>
    <property type="match status" value="1"/>
</dbReference>
<evidence type="ECO:0000259" key="6">
    <source>
        <dbReference type="PROSITE" id="PS50162"/>
    </source>
</evidence>
<keyword evidence="3" id="KW-0067">ATP-binding</keyword>
<keyword evidence="5" id="KW-0233">DNA recombination</keyword>
<evidence type="ECO:0000256" key="2">
    <source>
        <dbReference type="ARBA" id="ARBA00022741"/>
    </source>
</evidence>
<dbReference type="GO" id="GO:0005829">
    <property type="term" value="C:cytosol"/>
    <property type="evidence" value="ECO:0007669"/>
    <property type="project" value="TreeGrafter"/>
</dbReference>
<proteinExistence type="inferred from homology"/>
<dbReference type="PANTHER" id="PTHR45900">
    <property type="entry name" value="RECA"/>
    <property type="match status" value="1"/>
</dbReference>
<dbReference type="InterPro" id="IPR003593">
    <property type="entry name" value="AAA+_ATPase"/>
</dbReference>
<dbReference type="HAMAP" id="MF_00268">
    <property type="entry name" value="RecA"/>
    <property type="match status" value="1"/>
</dbReference>
<dbReference type="InterPro" id="IPR049261">
    <property type="entry name" value="RecA-like_C"/>
</dbReference>
<comment type="similarity">
    <text evidence="1">Belongs to the RecA family.</text>
</comment>
<evidence type="ECO:0000256" key="3">
    <source>
        <dbReference type="ARBA" id="ARBA00022840"/>
    </source>
</evidence>
<evidence type="ECO:0008006" key="9">
    <source>
        <dbReference type="Google" id="ProtNLM"/>
    </source>
</evidence>
<dbReference type="InterPro" id="IPR013765">
    <property type="entry name" value="DNA_recomb/repair_RecA"/>
</dbReference>
<evidence type="ECO:0000256" key="1">
    <source>
        <dbReference type="ARBA" id="ARBA00009391"/>
    </source>
</evidence>
<dbReference type="InterPro" id="IPR020587">
    <property type="entry name" value="RecA_monomer-monomer_interface"/>
</dbReference>
<dbReference type="Gene3D" id="3.40.50.300">
    <property type="entry name" value="P-loop containing nucleotide triphosphate hydrolases"/>
    <property type="match status" value="1"/>
</dbReference>
<dbReference type="GO" id="GO:0005524">
    <property type="term" value="F:ATP binding"/>
    <property type="evidence" value="ECO:0007669"/>
    <property type="project" value="UniProtKB-KW"/>
</dbReference>
<dbReference type="PROSITE" id="PS50163">
    <property type="entry name" value="RECA_3"/>
    <property type="match status" value="1"/>
</dbReference>
<keyword evidence="2" id="KW-0547">Nucleotide-binding</keyword>
<dbReference type="FunFam" id="3.40.50.300:FF:000087">
    <property type="entry name" value="Recombinase RecA"/>
    <property type="match status" value="1"/>
</dbReference>
<dbReference type="GO" id="GO:0006281">
    <property type="term" value="P:DNA repair"/>
    <property type="evidence" value="ECO:0007669"/>
    <property type="project" value="InterPro"/>
</dbReference>
<dbReference type="InterPro" id="IPR049428">
    <property type="entry name" value="RecA-like_N"/>
</dbReference>
<evidence type="ECO:0000256" key="4">
    <source>
        <dbReference type="ARBA" id="ARBA00023125"/>
    </source>
</evidence>
<evidence type="ECO:0000256" key="5">
    <source>
        <dbReference type="ARBA" id="ARBA00023172"/>
    </source>
</evidence>
<dbReference type="Pfam" id="PF00154">
    <property type="entry name" value="RecA_N"/>
    <property type="match status" value="1"/>
</dbReference>